<dbReference type="Gene3D" id="1.20.58.60">
    <property type="match status" value="1"/>
</dbReference>
<dbReference type="Pfam" id="PF23679">
    <property type="entry name" value="UPA-FIIND"/>
    <property type="match status" value="1"/>
</dbReference>
<evidence type="ECO:0000313" key="9">
    <source>
        <dbReference type="Proteomes" id="UP000694427"/>
    </source>
</evidence>
<dbReference type="InterPro" id="IPR025307">
    <property type="entry name" value="FIIND_dom"/>
</dbReference>
<protein>
    <recommendedName>
        <fullName evidence="7">FIIND domain-containing protein</fullName>
    </recommendedName>
</protein>
<dbReference type="Pfam" id="PF23160">
    <property type="entry name" value="Spectrin_1st_PEPL"/>
    <property type="match status" value="1"/>
</dbReference>
<dbReference type="InterPro" id="IPR011029">
    <property type="entry name" value="DEATH-like_dom_sf"/>
</dbReference>
<keyword evidence="3" id="KW-0963">Cytoplasm</keyword>
<dbReference type="InterPro" id="IPR055419">
    <property type="entry name" value="Spectrin_PEPL/EVPL"/>
</dbReference>
<dbReference type="GO" id="GO:0006954">
    <property type="term" value="P:inflammatory response"/>
    <property type="evidence" value="ECO:0007669"/>
    <property type="project" value="UniProtKB-KW"/>
</dbReference>
<evidence type="ECO:0000256" key="6">
    <source>
        <dbReference type="ARBA" id="ARBA00023198"/>
    </source>
</evidence>
<proteinExistence type="inferred from homology"/>
<evidence type="ECO:0000256" key="3">
    <source>
        <dbReference type="ARBA" id="ARBA00022490"/>
    </source>
</evidence>
<dbReference type="Ensembl" id="ENSCCRT00010093542.1">
    <property type="protein sequence ID" value="ENSCCRP00010084329.1"/>
    <property type="gene ID" value="ENSCCRG00010036833.1"/>
</dbReference>
<dbReference type="Gene3D" id="1.10.533.10">
    <property type="entry name" value="Death Domain, Fas"/>
    <property type="match status" value="1"/>
</dbReference>
<evidence type="ECO:0000256" key="4">
    <source>
        <dbReference type="ARBA" id="ARBA00022588"/>
    </source>
</evidence>
<comment type="subcellular location">
    <subcellularLocation>
        <location evidence="1">Cytoplasm</location>
        <location evidence="1">Cytosol</location>
    </subcellularLocation>
</comment>
<evidence type="ECO:0000256" key="5">
    <source>
        <dbReference type="ARBA" id="ARBA00022859"/>
    </source>
</evidence>
<name>A0A8C1R3E6_CYPCA</name>
<evidence type="ECO:0000256" key="2">
    <source>
        <dbReference type="ARBA" id="ARBA00009109"/>
    </source>
</evidence>
<evidence type="ECO:0000313" key="8">
    <source>
        <dbReference type="Ensembl" id="ENSCCRP00010084329.1"/>
    </source>
</evidence>
<dbReference type="InterPro" id="IPR001315">
    <property type="entry name" value="CARD"/>
</dbReference>
<keyword evidence="6" id="KW-0395">Inflammatory response</keyword>
<dbReference type="AlphaFoldDB" id="A0A8C1R3E6"/>
<reference evidence="8" key="1">
    <citation type="submission" date="2025-08" db="UniProtKB">
        <authorList>
            <consortium name="Ensembl"/>
        </authorList>
    </citation>
    <scope>IDENTIFICATION</scope>
</reference>
<keyword evidence="4" id="KW-0399">Innate immunity</keyword>
<keyword evidence="5" id="KW-0391">Immunity</keyword>
<dbReference type="PANTHER" id="PTHR46985">
    <property type="entry name" value="NACHT, LRR AND PYD DOMAINS-CONTAINING PROTEIN 1"/>
    <property type="match status" value="1"/>
</dbReference>
<comment type="similarity">
    <text evidence="2">Belongs to the plakin or cytolinker family.</text>
</comment>
<evidence type="ECO:0000256" key="1">
    <source>
        <dbReference type="ARBA" id="ARBA00004514"/>
    </source>
</evidence>
<keyword evidence="9" id="KW-1185">Reference proteome</keyword>
<dbReference type="Proteomes" id="UP000694427">
    <property type="component" value="Unplaced"/>
</dbReference>
<dbReference type="Pfam" id="PF00619">
    <property type="entry name" value="CARD"/>
    <property type="match status" value="1"/>
</dbReference>
<dbReference type="InterPro" id="IPR051249">
    <property type="entry name" value="NLRP_Inflammasome"/>
</dbReference>
<dbReference type="GO" id="GO:0005829">
    <property type="term" value="C:cytosol"/>
    <property type="evidence" value="ECO:0007669"/>
    <property type="project" value="UniProtKB-SubCell"/>
</dbReference>
<dbReference type="GO" id="GO:0045087">
    <property type="term" value="P:innate immune response"/>
    <property type="evidence" value="ECO:0007669"/>
    <property type="project" value="UniProtKB-KW"/>
</dbReference>
<dbReference type="PROSITE" id="PS51830">
    <property type="entry name" value="FIIND"/>
    <property type="match status" value="1"/>
</dbReference>
<evidence type="ECO:0000259" key="7">
    <source>
        <dbReference type="PROSITE" id="PS51830"/>
    </source>
</evidence>
<accession>A0A8C1R3E6</accession>
<dbReference type="GO" id="GO:0042981">
    <property type="term" value="P:regulation of apoptotic process"/>
    <property type="evidence" value="ECO:0007669"/>
    <property type="project" value="InterPro"/>
</dbReference>
<dbReference type="SUPFAM" id="SSF47986">
    <property type="entry name" value="DEATH domain"/>
    <property type="match status" value="1"/>
</dbReference>
<reference evidence="8" key="2">
    <citation type="submission" date="2025-09" db="UniProtKB">
        <authorList>
            <consortium name="Ensembl"/>
        </authorList>
    </citation>
    <scope>IDENTIFICATION</scope>
</reference>
<feature type="domain" description="FIIND" evidence="7">
    <location>
        <begin position="130"/>
        <end position="400"/>
    </location>
</feature>
<dbReference type="Pfam" id="PF13553">
    <property type="entry name" value="FIIND"/>
    <property type="match status" value="1"/>
</dbReference>
<dbReference type="PANTHER" id="PTHR46985:SF2">
    <property type="entry name" value="APOPTOSIS-ASSOCIATED SPECK-LIKE PROTEIN CONTAINING A CARD"/>
    <property type="match status" value="1"/>
</dbReference>
<sequence length="544" mass="63092">MSREKNTKIPNENRPPVTYLVALNDKLQMNADKLERNIIETKNILNRDIKRINEGRKPLYQEDIDKSIPNLLEQLEPLDKDAAEASRLQHPHSEMIEKDIKQLRQRVMNLREEHERTYHFAQSKKLPILDDSEWEVKIPSEVTTHSKIKYSVSSSEGQHECSETGLRWQSDSDVSLEYRFVDWKSLSKDILKNYKPCGPLMDITVTSGTLEEIQLTHCVCVDSESSSNDAVKALHVKDGTVSLERCELSGFHAKLVNPTFSFLAIVVEVQQYLTMKFHCETLIYRNRTSPLNLHVYLFLKDRKLKKKVEEKEKDNIEILKPTPDEALKIDDCFTLKTSSDCKIKPSNLKLIPNKANFFDIHIQDANEPIELFMMTKEDKRIWEVNIEADEFNTDSSASQWRQTTSSTINKSSLIMQWMRRLIDAMGQSALARLEAPHLPSKSELMRLRLSRTDQERNARLTCAEFVEKHRTELINGVSLVDPIADDMKPLLGDEKYQTIFNAGTPQDRMRKLLSFITTTKLKEKLYQSLLKHERFLVEELQDSE</sequence>
<organism evidence="8 9">
    <name type="scientific">Cyprinus carpio</name>
    <name type="common">Common carp</name>
    <dbReference type="NCBI Taxonomy" id="7962"/>
    <lineage>
        <taxon>Eukaryota</taxon>
        <taxon>Metazoa</taxon>
        <taxon>Chordata</taxon>
        <taxon>Craniata</taxon>
        <taxon>Vertebrata</taxon>
        <taxon>Euteleostomi</taxon>
        <taxon>Actinopterygii</taxon>
        <taxon>Neopterygii</taxon>
        <taxon>Teleostei</taxon>
        <taxon>Ostariophysi</taxon>
        <taxon>Cypriniformes</taxon>
        <taxon>Cyprinidae</taxon>
        <taxon>Cyprininae</taxon>
        <taxon>Cyprinus</taxon>
    </lineage>
</organism>